<name>A0ACC4BF29_POPAL</name>
<evidence type="ECO:0000313" key="1">
    <source>
        <dbReference type="EMBL" id="KAL3577190.1"/>
    </source>
</evidence>
<organism evidence="1 2">
    <name type="scientific">Populus alba</name>
    <name type="common">White poplar</name>
    <dbReference type="NCBI Taxonomy" id="43335"/>
    <lineage>
        <taxon>Eukaryota</taxon>
        <taxon>Viridiplantae</taxon>
        <taxon>Streptophyta</taxon>
        <taxon>Embryophyta</taxon>
        <taxon>Tracheophyta</taxon>
        <taxon>Spermatophyta</taxon>
        <taxon>Magnoliopsida</taxon>
        <taxon>eudicotyledons</taxon>
        <taxon>Gunneridae</taxon>
        <taxon>Pentapetalae</taxon>
        <taxon>rosids</taxon>
        <taxon>fabids</taxon>
        <taxon>Malpighiales</taxon>
        <taxon>Salicaceae</taxon>
        <taxon>Saliceae</taxon>
        <taxon>Populus</taxon>
    </lineage>
</organism>
<accession>A0ACC4BF29</accession>
<evidence type="ECO:0000313" key="2">
    <source>
        <dbReference type="Proteomes" id="UP000309997"/>
    </source>
</evidence>
<sequence length="155" mass="17543">MEKRLNLCILELLSLLNFRSEEEAWAPLCRVSLSVHRINDVLAAYRAVPGLVSGLCFENCWFAEVVDQTRNWELESLFHEIAILMAAVLVWSELDKNLITGTSSTPWTYMAMDFAIPLVSAIRIIMQVKSTTSWGHSQIYTLLDEGDSRMAAMDS</sequence>
<dbReference type="EMBL" id="RCHU02000011">
    <property type="protein sequence ID" value="KAL3577190.1"/>
    <property type="molecule type" value="Genomic_DNA"/>
</dbReference>
<protein>
    <submittedName>
        <fullName evidence="1">Uncharacterized protein</fullName>
    </submittedName>
</protein>
<comment type="caution">
    <text evidence="1">The sequence shown here is derived from an EMBL/GenBank/DDBJ whole genome shotgun (WGS) entry which is preliminary data.</text>
</comment>
<reference evidence="1 2" key="1">
    <citation type="journal article" date="2024" name="Plant Biotechnol. J.">
        <title>Genome and CRISPR/Cas9 system of a widespread forest tree (Populus alba) in the world.</title>
        <authorList>
            <person name="Liu Y.J."/>
            <person name="Jiang P.F."/>
            <person name="Han X.M."/>
            <person name="Li X.Y."/>
            <person name="Wang H.M."/>
            <person name="Wang Y.J."/>
            <person name="Wang X.X."/>
            <person name="Zeng Q.Y."/>
        </authorList>
    </citation>
    <scope>NUCLEOTIDE SEQUENCE [LARGE SCALE GENOMIC DNA]</scope>
    <source>
        <strain evidence="2">cv. PAL-ZL1</strain>
    </source>
</reference>
<keyword evidence="2" id="KW-1185">Reference proteome</keyword>
<gene>
    <name evidence="1" type="ORF">D5086_022473</name>
</gene>
<proteinExistence type="predicted"/>
<dbReference type="Proteomes" id="UP000309997">
    <property type="component" value="Unassembled WGS sequence"/>
</dbReference>